<dbReference type="InterPro" id="IPR058192">
    <property type="entry name" value="WHD_ROQ1-like"/>
</dbReference>
<dbReference type="Pfam" id="PF01582">
    <property type="entry name" value="TIR"/>
    <property type="match status" value="1"/>
</dbReference>
<dbReference type="GO" id="GO:0061809">
    <property type="term" value="F:NAD+ nucleosidase activity, cyclic ADP-ribose generating"/>
    <property type="evidence" value="ECO:0007669"/>
    <property type="project" value="UniProtKB-EC"/>
</dbReference>
<dbReference type="InterPro" id="IPR032675">
    <property type="entry name" value="LRR_dom_sf"/>
</dbReference>
<sequence length="1258" mass="143041">MVSQGAASSTPPSSFISHQWIHDAFLSFRGEDTRNNFTAHLSNALRQKGINSYIDDDLIRGEEISPGLLEAIEGSRISIIIFSQNYASSTWCLEELIKILECKETKGQVVLPVFYKIDPSEVRHQRKSVGEALAKLEAKTKDDAKLQRWKTALTEAANLSGWHLTEKRNEPEYIHEIIEWVNSALVKKIPFEVAQYPIKIESPVKELKSLLDIDQRNGKNTCMVGIFGTGGIGKTTMAKAIYNSIASQFEGSCFLENIREVSSQRDGLIHLQNKLLSKILGGSSTTQMVDNVDQGVILIKQRLFFKRIFLVLDDVEQSDQLEKLVGDGNWFGSGSKIIITTRDKHLLTKHQVVTYEAKALDDPEALQLFTWHAFNRDRPDHPDYAELAKDAARYAGGLPLALTVLGSTLKGKDILYWKSKLDEYKRIPNKDIQRKLKISYDGLEENAQNIFLDIACFFKGEHVDYVRKILDSCRFHSYSGIEELKDKCLITQTEYGTLGMHDLLQEMGREIVRQESPKEPGERSRLWFHEDVCHVLEENTGKNKVEGILIDLPERDLIDLSSEAFMKMKRLRLFINRNARFSEEPNFLSNELRVIDWPGYPGKSLPSNFRGKNLVVFRMRNSHLKRLKGVENFQNMTVMDLANCKFLKKFPDVSRIPKLERLVLDDCTGLAEIHSSVGYLDKLIYLSVTRCPNLTSFPKSLKLRSLEYLSLDDCSNLKNFPEIECGMESLKCISFKNISIDTLPSSIGYLVGLEILSLGGCANLVNLPSSIHQLQHLDVLALDDCIAIKELPSAIGFLVRLKRLFLGGCKNIMNLPSNIYQLQNLERLDLKGCSELVKYLKNMEDDRQSMHSFVSTELLQLQPSTNTSSSDYECYSALKPQMLNLSECSLSESNFFRTFDCCSALKELDLSGSDIVTLPRCIKRFVGLERLKLTDCKQLRGILGLPPNLREVTAWMSVSLVIFLEESDFTTQLECPISLKSLILSSTAIVSLPAWFKRFVGLEHLDLSDCKQLQEIPELPPNIEDVYARGCTSLKRLQFSNVFDLTPRWIDLSDCLELHQNIGDDMQIRLLSEGHPKNHRFNCLFPGDKVPDWFSHRKQVSKSYTCEMDINIEPTHLDGEISRFAFCAVIGTEDEQDEGSFEIVFGVIVDGVTTYHHFDMTSSAHSNLVWFHFHVPESFELKGDLKVKFECKNVFGNPSNPFFRSCGFHLVHRYEEKAIDFLDGVHPSKRCRDESDDNGNLESNEYPEKKRHSSTLGH</sequence>
<evidence type="ECO:0000256" key="2">
    <source>
        <dbReference type="ARBA" id="ARBA00022614"/>
    </source>
</evidence>
<dbReference type="InterPro" id="IPR045344">
    <property type="entry name" value="C-JID"/>
</dbReference>
<dbReference type="FunCoup" id="A0A6P9EB08">
    <property type="interactions" value="541"/>
</dbReference>
<evidence type="ECO:0000256" key="4">
    <source>
        <dbReference type="ARBA" id="ARBA00022801"/>
    </source>
</evidence>
<name>A0A6P9EB08_JUGRE</name>
<keyword evidence="6" id="KW-0520">NAD</keyword>
<proteinExistence type="predicted"/>
<dbReference type="PANTHER" id="PTHR11017:SF570">
    <property type="entry name" value="DISEASE RESISTANCE PROTEIN (TIR-NBS CLASS)-RELATED"/>
    <property type="match status" value="1"/>
</dbReference>
<evidence type="ECO:0000256" key="5">
    <source>
        <dbReference type="ARBA" id="ARBA00022821"/>
    </source>
</evidence>
<reference evidence="11" key="1">
    <citation type="submission" date="2025-08" db="UniProtKB">
        <authorList>
            <consortium name="RefSeq"/>
        </authorList>
    </citation>
    <scope>IDENTIFICATION</scope>
    <source>
        <tissue evidence="11">Leaves</tissue>
    </source>
</reference>
<evidence type="ECO:0000256" key="3">
    <source>
        <dbReference type="ARBA" id="ARBA00022737"/>
    </source>
</evidence>
<dbReference type="SMART" id="SM00255">
    <property type="entry name" value="TIR"/>
    <property type="match status" value="1"/>
</dbReference>
<dbReference type="SUPFAM" id="SSF52540">
    <property type="entry name" value="P-loop containing nucleoside triphosphate hydrolases"/>
    <property type="match status" value="1"/>
</dbReference>
<dbReference type="AlphaFoldDB" id="A0A6P9EB08"/>
<keyword evidence="4" id="KW-0378">Hydrolase</keyword>
<dbReference type="SUPFAM" id="SSF52058">
    <property type="entry name" value="L domain-like"/>
    <property type="match status" value="2"/>
</dbReference>
<feature type="domain" description="TIR" evidence="9">
    <location>
        <begin position="20"/>
        <end position="185"/>
    </location>
</feature>
<keyword evidence="2" id="KW-0433">Leucine-rich repeat</keyword>
<dbReference type="SUPFAM" id="SSF52200">
    <property type="entry name" value="Toll/Interleukin receptor TIR domain"/>
    <property type="match status" value="1"/>
</dbReference>
<dbReference type="Proteomes" id="UP000235220">
    <property type="component" value="Chromosome 13"/>
</dbReference>
<gene>
    <name evidence="11" type="primary">LOC109008065</name>
</gene>
<protein>
    <recommendedName>
        <fullName evidence="1">ADP-ribosyl cyclase/cyclic ADP-ribose hydrolase</fullName>
        <ecNumber evidence="1">3.2.2.6</ecNumber>
    </recommendedName>
</protein>
<dbReference type="Gene3D" id="1.10.8.430">
    <property type="entry name" value="Helical domain of apoptotic protease-activating factors"/>
    <property type="match status" value="1"/>
</dbReference>
<dbReference type="Pfam" id="PF00931">
    <property type="entry name" value="NB-ARC"/>
    <property type="match status" value="1"/>
</dbReference>
<evidence type="ECO:0000256" key="8">
    <source>
        <dbReference type="SAM" id="MobiDB-lite"/>
    </source>
</evidence>
<dbReference type="GO" id="GO:0007165">
    <property type="term" value="P:signal transduction"/>
    <property type="evidence" value="ECO:0007669"/>
    <property type="project" value="InterPro"/>
</dbReference>
<dbReference type="Pfam" id="PF20160">
    <property type="entry name" value="C-JID"/>
    <property type="match status" value="1"/>
</dbReference>
<accession>A0A6P9EB08</accession>
<dbReference type="OrthoDB" id="1627937at2759"/>
<dbReference type="InterPro" id="IPR002182">
    <property type="entry name" value="NB-ARC"/>
</dbReference>
<dbReference type="InterPro" id="IPR058546">
    <property type="entry name" value="RPS4B/Roq1-like_LRR"/>
</dbReference>
<dbReference type="InterPro" id="IPR042197">
    <property type="entry name" value="Apaf_helical"/>
</dbReference>
<evidence type="ECO:0000256" key="6">
    <source>
        <dbReference type="ARBA" id="ARBA00023027"/>
    </source>
</evidence>
<dbReference type="PANTHER" id="PTHR11017">
    <property type="entry name" value="LEUCINE-RICH REPEAT-CONTAINING PROTEIN"/>
    <property type="match status" value="1"/>
</dbReference>
<dbReference type="Gene3D" id="3.80.10.10">
    <property type="entry name" value="Ribonuclease Inhibitor"/>
    <property type="match status" value="3"/>
</dbReference>
<evidence type="ECO:0000313" key="10">
    <source>
        <dbReference type="Proteomes" id="UP000235220"/>
    </source>
</evidence>
<dbReference type="InterPro" id="IPR027417">
    <property type="entry name" value="P-loop_NTPase"/>
</dbReference>
<evidence type="ECO:0000256" key="1">
    <source>
        <dbReference type="ARBA" id="ARBA00011982"/>
    </source>
</evidence>
<feature type="region of interest" description="Disordered" evidence="8">
    <location>
        <begin position="1232"/>
        <end position="1258"/>
    </location>
</feature>
<dbReference type="InterPro" id="IPR000157">
    <property type="entry name" value="TIR_dom"/>
</dbReference>
<dbReference type="Pfam" id="PF23282">
    <property type="entry name" value="WHD_ROQ1"/>
    <property type="match status" value="1"/>
</dbReference>
<dbReference type="GO" id="GO:0043531">
    <property type="term" value="F:ADP binding"/>
    <property type="evidence" value="ECO:0007669"/>
    <property type="project" value="InterPro"/>
</dbReference>
<evidence type="ECO:0000256" key="7">
    <source>
        <dbReference type="ARBA" id="ARBA00047304"/>
    </source>
</evidence>
<dbReference type="FunFam" id="3.40.50.10140:FF:000007">
    <property type="entry name" value="Disease resistance protein (TIR-NBS-LRR class)"/>
    <property type="match status" value="1"/>
</dbReference>
<dbReference type="Gene3D" id="3.40.50.10140">
    <property type="entry name" value="Toll/interleukin-1 receptor homology (TIR) domain"/>
    <property type="match status" value="1"/>
</dbReference>
<dbReference type="PRINTS" id="PR00364">
    <property type="entry name" value="DISEASERSIST"/>
</dbReference>
<dbReference type="InParanoid" id="A0A6P9EB08"/>
<keyword evidence="5" id="KW-0611">Plant defense</keyword>
<dbReference type="Pfam" id="PF23286">
    <property type="entry name" value="LRR_13"/>
    <property type="match status" value="1"/>
</dbReference>
<dbReference type="InterPro" id="IPR035897">
    <property type="entry name" value="Toll_tir_struct_dom_sf"/>
</dbReference>
<keyword evidence="3" id="KW-0677">Repeat</keyword>
<dbReference type="InterPro" id="IPR044974">
    <property type="entry name" value="Disease_R_plants"/>
</dbReference>
<dbReference type="GeneID" id="109008065"/>
<dbReference type="KEGG" id="jre:109008065"/>
<organism evidence="10 11">
    <name type="scientific">Juglans regia</name>
    <name type="common">English walnut</name>
    <dbReference type="NCBI Taxonomy" id="51240"/>
    <lineage>
        <taxon>Eukaryota</taxon>
        <taxon>Viridiplantae</taxon>
        <taxon>Streptophyta</taxon>
        <taxon>Embryophyta</taxon>
        <taxon>Tracheophyta</taxon>
        <taxon>Spermatophyta</taxon>
        <taxon>Magnoliopsida</taxon>
        <taxon>eudicotyledons</taxon>
        <taxon>Gunneridae</taxon>
        <taxon>Pentapetalae</taxon>
        <taxon>rosids</taxon>
        <taxon>fabids</taxon>
        <taxon>Fagales</taxon>
        <taxon>Juglandaceae</taxon>
        <taxon>Juglans</taxon>
    </lineage>
</organism>
<dbReference type="RefSeq" id="XP_035539957.1">
    <property type="nucleotide sequence ID" value="XM_035684064.1"/>
</dbReference>
<keyword evidence="10" id="KW-1185">Reference proteome</keyword>
<feature type="compositionally biased region" description="Basic residues" evidence="8">
    <location>
        <begin position="1249"/>
        <end position="1258"/>
    </location>
</feature>
<dbReference type="PROSITE" id="PS50104">
    <property type="entry name" value="TIR"/>
    <property type="match status" value="1"/>
</dbReference>
<dbReference type="Gene3D" id="3.40.50.300">
    <property type="entry name" value="P-loop containing nucleotide triphosphate hydrolases"/>
    <property type="match status" value="1"/>
</dbReference>
<dbReference type="EC" id="3.2.2.6" evidence="1"/>
<comment type="catalytic activity">
    <reaction evidence="7">
        <text>NAD(+) + H2O = ADP-D-ribose + nicotinamide + H(+)</text>
        <dbReference type="Rhea" id="RHEA:16301"/>
        <dbReference type="ChEBI" id="CHEBI:15377"/>
        <dbReference type="ChEBI" id="CHEBI:15378"/>
        <dbReference type="ChEBI" id="CHEBI:17154"/>
        <dbReference type="ChEBI" id="CHEBI:57540"/>
        <dbReference type="ChEBI" id="CHEBI:57967"/>
        <dbReference type="EC" id="3.2.2.6"/>
    </reaction>
    <physiologicalReaction direction="left-to-right" evidence="7">
        <dbReference type="Rhea" id="RHEA:16302"/>
    </physiologicalReaction>
</comment>
<dbReference type="Pfam" id="PF23952">
    <property type="entry name" value="LRR_EndoS"/>
    <property type="match status" value="1"/>
</dbReference>
<evidence type="ECO:0000313" key="11">
    <source>
        <dbReference type="RefSeq" id="XP_035539957.1"/>
    </source>
</evidence>
<evidence type="ECO:0000259" key="9">
    <source>
        <dbReference type="PROSITE" id="PS50104"/>
    </source>
</evidence>
<dbReference type="GO" id="GO:0006952">
    <property type="term" value="P:defense response"/>
    <property type="evidence" value="ECO:0007669"/>
    <property type="project" value="InterPro"/>
</dbReference>